<keyword evidence="3" id="KW-1185">Reference proteome</keyword>
<gene>
    <name evidence="2" type="ORF">E2562_034878</name>
</gene>
<evidence type="ECO:0000313" key="3">
    <source>
        <dbReference type="Proteomes" id="UP000479710"/>
    </source>
</evidence>
<accession>A0A6G1C2A1</accession>
<protein>
    <submittedName>
        <fullName evidence="2">Uncharacterized protein</fullName>
    </submittedName>
</protein>
<feature type="region of interest" description="Disordered" evidence="1">
    <location>
        <begin position="66"/>
        <end position="86"/>
    </location>
</feature>
<reference evidence="2 3" key="1">
    <citation type="submission" date="2019-11" db="EMBL/GenBank/DDBJ databases">
        <title>Whole genome sequence of Oryza granulata.</title>
        <authorList>
            <person name="Li W."/>
        </authorList>
    </citation>
    <scope>NUCLEOTIDE SEQUENCE [LARGE SCALE GENOMIC DNA]</scope>
    <source>
        <strain evidence="3">cv. Menghai</strain>
        <tissue evidence="2">Leaf</tissue>
    </source>
</reference>
<dbReference type="EMBL" id="SPHZ02000011">
    <property type="protein sequence ID" value="KAF0894141.1"/>
    <property type="molecule type" value="Genomic_DNA"/>
</dbReference>
<dbReference type="AlphaFoldDB" id="A0A6G1C2A1"/>
<dbReference type="Proteomes" id="UP000479710">
    <property type="component" value="Unassembled WGS sequence"/>
</dbReference>
<evidence type="ECO:0000313" key="2">
    <source>
        <dbReference type="EMBL" id="KAF0894141.1"/>
    </source>
</evidence>
<comment type="caution">
    <text evidence="2">The sequence shown here is derived from an EMBL/GenBank/DDBJ whole genome shotgun (WGS) entry which is preliminary data.</text>
</comment>
<name>A0A6G1C2A1_9ORYZ</name>
<evidence type="ECO:0000256" key="1">
    <source>
        <dbReference type="SAM" id="MobiDB-lite"/>
    </source>
</evidence>
<sequence length="86" mass="9368">MQKKLNARFIIHVKIRDRQKAPALLLRGDTGCDSIHRATTTSHSPPSPPPEQVAGNRVAVRTAVVRPPSSSQQWYTAGEQRAAGQA</sequence>
<proteinExistence type="predicted"/>
<organism evidence="2 3">
    <name type="scientific">Oryza meyeriana var. granulata</name>
    <dbReference type="NCBI Taxonomy" id="110450"/>
    <lineage>
        <taxon>Eukaryota</taxon>
        <taxon>Viridiplantae</taxon>
        <taxon>Streptophyta</taxon>
        <taxon>Embryophyta</taxon>
        <taxon>Tracheophyta</taxon>
        <taxon>Spermatophyta</taxon>
        <taxon>Magnoliopsida</taxon>
        <taxon>Liliopsida</taxon>
        <taxon>Poales</taxon>
        <taxon>Poaceae</taxon>
        <taxon>BOP clade</taxon>
        <taxon>Oryzoideae</taxon>
        <taxon>Oryzeae</taxon>
        <taxon>Oryzinae</taxon>
        <taxon>Oryza</taxon>
        <taxon>Oryza meyeriana</taxon>
    </lineage>
</organism>